<gene>
    <name evidence="1" type="ORF">LF1_12150</name>
</gene>
<sequence>MSSENPTISTFDRSCQHWSEEGRLGMEAFYRLAAKDYRQLAQSVQWAEVIAALRTQFSDRLRVLDVACGSGQFPSALQQYGGWGGSDPAAGDLKIPYTLLDPSQFSIDTAKQKLTPPFVAADELLCTAQELELSSEPFPIVWATHALYCVPTAELGVAIEKIVAATDLAGLGFIAHASESAHYLKFHQEYLKSKHSSGSVPYCTAEEVMHTLKSQLSSDQCLSDQCLSDQCFFHAIEYDGTVDLADTETAERYLQRCLFDDDLTLDEMMADEHLGPYLRGCIDEANNVWRFRQRTWMMFYGEHATRASDWICASSD</sequence>
<reference evidence="1 2" key="1">
    <citation type="submission" date="2019-08" db="EMBL/GenBank/DDBJ databases">
        <title>Deep-cultivation of Planctomycetes and their phenomic and genomic characterization uncovers novel biology.</title>
        <authorList>
            <person name="Wiegand S."/>
            <person name="Jogler M."/>
            <person name="Boedeker C."/>
            <person name="Pinto D."/>
            <person name="Vollmers J."/>
            <person name="Rivas-Marin E."/>
            <person name="Kohn T."/>
            <person name="Peeters S.H."/>
            <person name="Heuer A."/>
            <person name="Rast P."/>
            <person name="Oberbeckmann S."/>
            <person name="Bunk B."/>
            <person name="Jeske O."/>
            <person name="Meyerdierks A."/>
            <person name="Storesund J.E."/>
            <person name="Kallscheuer N."/>
            <person name="Luecker S."/>
            <person name="Lage O.M."/>
            <person name="Pohl T."/>
            <person name="Merkel B.J."/>
            <person name="Hornburger P."/>
            <person name="Mueller R.-W."/>
            <person name="Bruemmer F."/>
            <person name="Labrenz M."/>
            <person name="Spormann A.M."/>
            <person name="Op Den Camp H."/>
            <person name="Overmann J."/>
            <person name="Amann R."/>
            <person name="Jetten M.S.M."/>
            <person name="Mascher T."/>
            <person name="Medema M.H."/>
            <person name="Devos D.P."/>
            <person name="Kaster A.-K."/>
            <person name="Ovreas L."/>
            <person name="Rohde M."/>
            <person name="Galperin M.Y."/>
            <person name="Jogler C."/>
        </authorList>
    </citation>
    <scope>NUCLEOTIDE SEQUENCE [LARGE SCALE GENOMIC DNA]</scope>
    <source>
        <strain evidence="1 2">LF1</strain>
    </source>
</reference>
<protein>
    <recommendedName>
        <fullName evidence="3">Methyltransferase domain-containing protein</fullName>
    </recommendedName>
</protein>
<organism evidence="1 2">
    <name type="scientific">Rubripirellula obstinata</name>
    <dbReference type="NCBI Taxonomy" id="406547"/>
    <lineage>
        <taxon>Bacteria</taxon>
        <taxon>Pseudomonadati</taxon>
        <taxon>Planctomycetota</taxon>
        <taxon>Planctomycetia</taxon>
        <taxon>Pirellulales</taxon>
        <taxon>Pirellulaceae</taxon>
        <taxon>Rubripirellula</taxon>
    </lineage>
</organism>
<dbReference type="RefSeq" id="WP_068265318.1">
    <property type="nucleotide sequence ID" value="NZ_LWSK01000083.1"/>
</dbReference>
<name>A0A5B1CGN9_9BACT</name>
<dbReference type="Proteomes" id="UP000322699">
    <property type="component" value="Unassembled WGS sequence"/>
</dbReference>
<evidence type="ECO:0000313" key="2">
    <source>
        <dbReference type="Proteomes" id="UP000322699"/>
    </source>
</evidence>
<dbReference type="EMBL" id="VRLW01000001">
    <property type="protein sequence ID" value="KAA1258693.1"/>
    <property type="molecule type" value="Genomic_DNA"/>
</dbReference>
<keyword evidence="2" id="KW-1185">Reference proteome</keyword>
<proteinExistence type="predicted"/>
<dbReference type="AlphaFoldDB" id="A0A5B1CGN9"/>
<accession>A0A5B1CGN9</accession>
<evidence type="ECO:0008006" key="3">
    <source>
        <dbReference type="Google" id="ProtNLM"/>
    </source>
</evidence>
<dbReference type="InterPro" id="IPR029063">
    <property type="entry name" value="SAM-dependent_MTases_sf"/>
</dbReference>
<dbReference type="SUPFAM" id="SSF53335">
    <property type="entry name" value="S-adenosyl-L-methionine-dependent methyltransferases"/>
    <property type="match status" value="1"/>
</dbReference>
<dbReference type="OrthoDB" id="9808480at2"/>
<dbReference type="Gene3D" id="3.40.50.150">
    <property type="entry name" value="Vaccinia Virus protein VP39"/>
    <property type="match status" value="1"/>
</dbReference>
<comment type="caution">
    <text evidence="1">The sequence shown here is derived from an EMBL/GenBank/DDBJ whole genome shotgun (WGS) entry which is preliminary data.</text>
</comment>
<evidence type="ECO:0000313" key="1">
    <source>
        <dbReference type="EMBL" id="KAA1258693.1"/>
    </source>
</evidence>